<proteinExistence type="predicted"/>
<keyword evidence="2" id="KW-1185">Reference proteome</keyword>
<evidence type="ECO:0000313" key="2">
    <source>
        <dbReference type="Proteomes" id="UP000318937"/>
    </source>
</evidence>
<dbReference type="InterPro" id="IPR027056">
    <property type="entry name" value="Gluconate_2DH_su3"/>
</dbReference>
<dbReference type="AlphaFoldDB" id="A0A544T0N7"/>
<dbReference type="Proteomes" id="UP000318937">
    <property type="component" value="Unassembled WGS sequence"/>
</dbReference>
<comment type="caution">
    <text evidence="1">The sequence shown here is derived from an EMBL/GenBank/DDBJ whole genome shotgun (WGS) entry which is preliminary data.</text>
</comment>
<dbReference type="Pfam" id="PF13618">
    <property type="entry name" value="Gluconate_2-dh3"/>
    <property type="match status" value="1"/>
</dbReference>
<dbReference type="EMBL" id="VDGG01000032">
    <property type="protein sequence ID" value="TQR10994.1"/>
    <property type="molecule type" value="Genomic_DNA"/>
</dbReference>
<dbReference type="InterPro" id="IPR019546">
    <property type="entry name" value="TAT_signal_bac_arc"/>
</dbReference>
<name>A0A544T0N7_9BACI</name>
<accession>A0A544T0N7</accession>
<dbReference type="NCBIfam" id="TIGR01409">
    <property type="entry name" value="TAT_signal_seq"/>
    <property type="match status" value="1"/>
</dbReference>
<reference evidence="1 2" key="1">
    <citation type="submission" date="2019-05" db="EMBL/GenBank/DDBJ databases">
        <title>Psychrobacillus vulpis sp. nov., a new species isolated from feces of a red fox that inhabits in The Tablas de Daimiel Natural Park, Albacete, Spain.</title>
        <authorList>
            <person name="Rodriguez M."/>
            <person name="Reina J.C."/>
            <person name="Bejar V."/>
            <person name="Llamas I."/>
        </authorList>
    </citation>
    <scope>NUCLEOTIDE SEQUENCE [LARGE SCALE GENOMIC DNA]</scope>
    <source>
        <strain evidence="1 2">NHI-2</strain>
    </source>
</reference>
<dbReference type="OrthoDB" id="8400810at2"/>
<organism evidence="1 2">
    <name type="scientific">Psychrobacillus soli</name>
    <dbReference type="NCBI Taxonomy" id="1543965"/>
    <lineage>
        <taxon>Bacteria</taxon>
        <taxon>Bacillati</taxon>
        <taxon>Bacillota</taxon>
        <taxon>Bacilli</taxon>
        <taxon>Bacillales</taxon>
        <taxon>Bacillaceae</taxon>
        <taxon>Psychrobacillus</taxon>
    </lineage>
</organism>
<evidence type="ECO:0000313" key="1">
    <source>
        <dbReference type="EMBL" id="TQR10994.1"/>
    </source>
</evidence>
<sequence>MKHISIEGVLFVSEQEKNNPILDKRSSRRTFIKNSGLTVGGLVLGGAIGSLIGKEEVPTQQQAVSGVVHETNDYSEALQFFTRTEDFNALAAATEQIYPEDEHGPGAIKLGVPYYIDKQLASPWGRNADDYMERPFNNGATPLNRGDIMIQGIRKLNDVANTKHQMAFNAISEDEQIIILQDFESGNIELPLVSSAEFFGLLRQLTIEGCYCDPMHGGNKNMEGWKMREFPGAYMSFIDVVESKEFVVKNPISLSNHLH</sequence>
<gene>
    <name evidence="1" type="ORF">FG383_14335</name>
</gene>
<protein>
    <submittedName>
        <fullName evidence="1">Gluconate 2-dehydrogenase subunit 3 family protein</fullName>
    </submittedName>
</protein>